<dbReference type="EMBL" id="CAICTM010000868">
    <property type="protein sequence ID" value="CAB9517622.1"/>
    <property type="molecule type" value="Genomic_DNA"/>
</dbReference>
<evidence type="ECO:0000313" key="8">
    <source>
        <dbReference type="EMBL" id="CAB9517622.1"/>
    </source>
</evidence>
<comment type="subcellular location">
    <subcellularLocation>
        <location evidence="1">Membrane</location>
        <topology evidence="1">Multi-pass membrane protein</topology>
    </subcellularLocation>
</comment>
<evidence type="ECO:0000256" key="1">
    <source>
        <dbReference type="ARBA" id="ARBA00004141"/>
    </source>
</evidence>
<protein>
    <submittedName>
        <fullName evidence="8">Uncharacterized protein</fullName>
    </submittedName>
</protein>
<comment type="similarity">
    <text evidence="2">Belongs to the TMEM144 family.</text>
</comment>
<keyword evidence="4 7" id="KW-1133">Transmembrane helix</keyword>
<comment type="caution">
    <text evidence="8">The sequence shown here is derived from an EMBL/GenBank/DDBJ whole genome shotgun (WGS) entry which is preliminary data.</text>
</comment>
<feature type="transmembrane region" description="Helical" evidence="7">
    <location>
        <begin position="68"/>
        <end position="90"/>
    </location>
</feature>
<gene>
    <name evidence="8" type="ORF">SEMRO_869_G213450.1</name>
</gene>
<feature type="transmembrane region" description="Helical" evidence="7">
    <location>
        <begin position="452"/>
        <end position="468"/>
    </location>
</feature>
<name>A0A9N8EAN9_9STRA</name>
<dbReference type="AlphaFoldDB" id="A0A9N8EAN9"/>
<evidence type="ECO:0000256" key="3">
    <source>
        <dbReference type="ARBA" id="ARBA00022692"/>
    </source>
</evidence>
<feature type="transmembrane region" description="Helical" evidence="7">
    <location>
        <begin position="97"/>
        <end position="118"/>
    </location>
</feature>
<proteinExistence type="inferred from homology"/>
<feature type="transmembrane region" description="Helical" evidence="7">
    <location>
        <begin position="297"/>
        <end position="318"/>
    </location>
</feature>
<dbReference type="OrthoDB" id="426527at2759"/>
<dbReference type="GO" id="GO:0015144">
    <property type="term" value="F:carbohydrate transmembrane transporter activity"/>
    <property type="evidence" value="ECO:0007669"/>
    <property type="project" value="InterPro"/>
</dbReference>
<feature type="region of interest" description="Disordered" evidence="6">
    <location>
        <begin position="227"/>
        <end position="267"/>
    </location>
</feature>
<evidence type="ECO:0000313" key="9">
    <source>
        <dbReference type="Proteomes" id="UP001153069"/>
    </source>
</evidence>
<feature type="transmembrane region" description="Helical" evidence="7">
    <location>
        <begin position="330"/>
        <end position="354"/>
    </location>
</feature>
<feature type="transmembrane region" description="Helical" evidence="7">
    <location>
        <begin position="124"/>
        <end position="145"/>
    </location>
</feature>
<accession>A0A9N8EAN9</accession>
<evidence type="ECO:0000256" key="4">
    <source>
        <dbReference type="ARBA" id="ARBA00022989"/>
    </source>
</evidence>
<keyword evidence="9" id="KW-1185">Reference proteome</keyword>
<feature type="transmembrane region" description="Helical" evidence="7">
    <location>
        <begin position="391"/>
        <end position="411"/>
    </location>
</feature>
<reference evidence="8" key="1">
    <citation type="submission" date="2020-06" db="EMBL/GenBank/DDBJ databases">
        <authorList>
            <consortium name="Plant Systems Biology data submission"/>
        </authorList>
    </citation>
    <scope>NUCLEOTIDE SEQUENCE</scope>
    <source>
        <strain evidence="8">D6</strain>
    </source>
</reference>
<dbReference type="GO" id="GO:0016020">
    <property type="term" value="C:membrane"/>
    <property type="evidence" value="ECO:0007669"/>
    <property type="project" value="UniProtKB-SubCell"/>
</dbReference>
<evidence type="ECO:0000256" key="5">
    <source>
        <dbReference type="ARBA" id="ARBA00023136"/>
    </source>
</evidence>
<evidence type="ECO:0000256" key="6">
    <source>
        <dbReference type="SAM" id="MobiDB-lite"/>
    </source>
</evidence>
<dbReference type="InterPro" id="IPR010651">
    <property type="entry name" value="Sugar_transport"/>
</dbReference>
<feature type="compositionally biased region" description="Basic and acidic residues" evidence="6">
    <location>
        <begin position="258"/>
        <end position="267"/>
    </location>
</feature>
<dbReference type="InterPro" id="IPR012435">
    <property type="entry name" value="TMEM144"/>
</dbReference>
<dbReference type="PANTHER" id="PTHR16119:SF17">
    <property type="entry name" value="TRANSMEMBRANE PROTEIN 144"/>
    <property type="match status" value="1"/>
</dbReference>
<feature type="transmembrane region" description="Helical" evidence="7">
    <location>
        <begin position="12"/>
        <end position="30"/>
    </location>
</feature>
<dbReference type="InterPro" id="IPR037185">
    <property type="entry name" value="EmrE-like"/>
</dbReference>
<evidence type="ECO:0000256" key="7">
    <source>
        <dbReference type="SAM" id="Phobius"/>
    </source>
</evidence>
<dbReference type="Pfam" id="PF07857">
    <property type="entry name" value="TMEM144"/>
    <property type="match status" value="2"/>
</dbReference>
<organism evidence="8 9">
    <name type="scientific">Seminavis robusta</name>
    <dbReference type="NCBI Taxonomy" id="568900"/>
    <lineage>
        <taxon>Eukaryota</taxon>
        <taxon>Sar</taxon>
        <taxon>Stramenopiles</taxon>
        <taxon>Ochrophyta</taxon>
        <taxon>Bacillariophyta</taxon>
        <taxon>Bacillariophyceae</taxon>
        <taxon>Bacillariophycidae</taxon>
        <taxon>Naviculales</taxon>
        <taxon>Naviculaceae</taxon>
        <taxon>Seminavis</taxon>
    </lineage>
</organism>
<keyword evidence="5 7" id="KW-0472">Membrane</keyword>
<sequence length="499" mass="54319">MVSPFEGCSEECGWIAAVVAALSYGTFGVPIKETVGVDVHPLVLQSFKSFTMFLFSWLIIFLGEPIQFTPWGLLSGLLWVCGGCFGIFAIRNAGMSVASGTWSSCMVLINFVVGIVFFQEPVSSITSTFFAFCLLGTGLVGMSVYSAPTTQFSKSAEAETQPLMDKNALDSLVDEEGQELPPITTTQGIASRLQCMSPARYRRNMTNAIVTTGSIERLHMNKEVTKRMEGPGDNQHNNCGGLGQEACTDPSSLETDSSADRKTNRVNDNGKQRTLILSLFQEAANRINTNSLTKRQLGILASIINGIFSGSSFVPLHYAKKEGFGGAKYMLSFATGAILATCMIWVVLFVTKFITVSRKHKRELNDSGSRMVRILFAKAYESMPPWHFRQMWAPGFAAGTLLAIAMFGSIISVTHLGQGVGNSIVQSKILISGLWGIFWYREIVGVPNIAKWLASAGVAVLSILWISYERILSKAVADVDVDKHYIYEAFATTKVATGG</sequence>
<dbReference type="PANTHER" id="PTHR16119">
    <property type="entry name" value="TRANSMEMBRANE PROTEIN 144"/>
    <property type="match status" value="1"/>
</dbReference>
<evidence type="ECO:0000256" key="2">
    <source>
        <dbReference type="ARBA" id="ARBA00005731"/>
    </source>
</evidence>
<dbReference type="SUPFAM" id="SSF103481">
    <property type="entry name" value="Multidrug resistance efflux transporter EmrE"/>
    <property type="match status" value="1"/>
</dbReference>
<dbReference type="Proteomes" id="UP001153069">
    <property type="component" value="Unassembled WGS sequence"/>
</dbReference>
<keyword evidence="3 7" id="KW-0812">Transmembrane</keyword>